<dbReference type="HAMAP" id="MF_00253_B">
    <property type="entry name" value="Gly_tRNA_synth_B"/>
    <property type="match status" value="1"/>
</dbReference>
<evidence type="ECO:0000256" key="1">
    <source>
        <dbReference type="ARBA" id="ARBA00008226"/>
    </source>
</evidence>
<feature type="binding site" evidence="8">
    <location>
        <begin position="231"/>
        <end position="235"/>
    </location>
    <ligand>
        <name>substrate</name>
    </ligand>
</feature>
<dbReference type="PANTHER" id="PTHR10745:SF8">
    <property type="entry name" value="DNA POLYMERASE SUBUNIT GAMMA-2, MITOCHONDRIAL"/>
    <property type="match status" value="1"/>
</dbReference>
<feature type="binding site" evidence="8">
    <location>
        <position position="184"/>
    </location>
    <ligand>
        <name>substrate</name>
    </ligand>
</feature>
<reference evidence="10 11" key="1">
    <citation type="submission" date="2016-09" db="EMBL/GenBank/DDBJ databases">
        <title>Genome-resolved meta-omics ties microbial dynamics to process performance in biotechnology for thiocyanate degradation.</title>
        <authorList>
            <person name="Kantor R.S."/>
            <person name="Huddy R.J."/>
            <person name="Iyer R."/>
            <person name="Thomas B.C."/>
            <person name="Brown C.T."/>
            <person name="Anantharaman K."/>
            <person name="Tringe S."/>
            <person name="Hettich R.L."/>
            <person name="Harrison S.T."/>
            <person name="Banfield J.F."/>
        </authorList>
    </citation>
    <scope>NUCLEOTIDE SEQUENCE [LARGE SCALE GENOMIC DNA]</scope>
    <source>
        <strain evidence="10">59-99</strain>
    </source>
</reference>
<keyword evidence="2 8" id="KW-0963">Cytoplasm</keyword>
<gene>
    <name evidence="8" type="primary">glyQS</name>
    <name evidence="10" type="ORF">BGO89_11135</name>
</gene>
<dbReference type="Gene3D" id="3.30.40.230">
    <property type="match status" value="1"/>
</dbReference>
<dbReference type="GO" id="GO:0015966">
    <property type="term" value="P:diadenosine tetraphosphate biosynthetic process"/>
    <property type="evidence" value="ECO:0007669"/>
    <property type="project" value="UniProtKB-ARBA"/>
</dbReference>
<dbReference type="InterPro" id="IPR027031">
    <property type="entry name" value="Gly-tRNA_synthase/POLG2"/>
</dbReference>
<dbReference type="EC" id="6.1.1.14" evidence="8"/>
<dbReference type="InterPro" id="IPR002315">
    <property type="entry name" value="tRNA-synt_gly"/>
</dbReference>
<dbReference type="GO" id="GO:1990742">
    <property type="term" value="C:microvesicle"/>
    <property type="evidence" value="ECO:0007669"/>
    <property type="project" value="UniProtKB-ARBA"/>
</dbReference>
<dbReference type="EMBL" id="MKVH01000024">
    <property type="protein sequence ID" value="OJX57056.1"/>
    <property type="molecule type" value="Genomic_DNA"/>
</dbReference>
<keyword evidence="4 8" id="KW-0547">Nucleotide-binding</keyword>
<dbReference type="NCBIfam" id="TIGR00389">
    <property type="entry name" value="glyS_dimeric"/>
    <property type="match status" value="1"/>
</dbReference>
<dbReference type="Gene3D" id="3.40.50.800">
    <property type="entry name" value="Anticodon-binding domain"/>
    <property type="match status" value="1"/>
</dbReference>
<dbReference type="SUPFAM" id="SSF52954">
    <property type="entry name" value="Class II aaRS ABD-related"/>
    <property type="match status" value="1"/>
</dbReference>
<keyword evidence="3 8" id="KW-0436">Ligase</keyword>
<dbReference type="GO" id="GO:0004820">
    <property type="term" value="F:glycine-tRNA ligase activity"/>
    <property type="evidence" value="ECO:0007669"/>
    <property type="project" value="UniProtKB-UniRule"/>
</dbReference>
<feature type="domain" description="Aminoacyl-transfer RNA synthetases class-II family profile" evidence="9">
    <location>
        <begin position="8"/>
        <end position="377"/>
    </location>
</feature>
<evidence type="ECO:0000256" key="6">
    <source>
        <dbReference type="ARBA" id="ARBA00022917"/>
    </source>
</evidence>
<evidence type="ECO:0000259" key="9">
    <source>
        <dbReference type="PROSITE" id="PS50862"/>
    </source>
</evidence>
<accession>A0A1M3KX79</accession>
<protein>
    <recommendedName>
        <fullName evidence="8">Glycine--tRNA ligase</fullName>
        <ecNumber evidence="8">6.1.1.14</ecNumber>
    </recommendedName>
    <alternativeName>
        <fullName evidence="8">Glycyl-tRNA synthetase</fullName>
        <shortName evidence="8">GlyRS</shortName>
    </alternativeName>
</protein>
<dbReference type="STRING" id="1895771.BGO89_11135"/>
<dbReference type="InterPro" id="IPR002314">
    <property type="entry name" value="aa-tRNA-synt_IIb"/>
</dbReference>
<evidence type="ECO:0000256" key="7">
    <source>
        <dbReference type="ARBA" id="ARBA00023146"/>
    </source>
</evidence>
<dbReference type="InterPro" id="IPR033731">
    <property type="entry name" value="GlyRS-like_core"/>
</dbReference>
<comment type="similarity">
    <text evidence="1 8">Belongs to the class-II aminoacyl-tRNA synthetase family.</text>
</comment>
<dbReference type="CDD" id="cd00858">
    <property type="entry name" value="GlyRS_anticodon"/>
    <property type="match status" value="1"/>
</dbReference>
<dbReference type="GO" id="GO:0005737">
    <property type="term" value="C:cytoplasm"/>
    <property type="evidence" value="ECO:0007669"/>
    <property type="project" value="UniProtKB-SubCell"/>
</dbReference>
<feature type="binding site" evidence="8">
    <location>
        <begin position="342"/>
        <end position="345"/>
    </location>
    <ligand>
        <name>ATP</name>
        <dbReference type="ChEBI" id="CHEBI:30616"/>
    </ligand>
</feature>
<dbReference type="GO" id="GO:0004081">
    <property type="term" value="F:bis(5'-nucleosyl)-tetraphosphatase (asymmetrical) activity"/>
    <property type="evidence" value="ECO:0007669"/>
    <property type="project" value="UniProtKB-ARBA"/>
</dbReference>
<feature type="binding site" evidence="8">
    <location>
        <begin position="298"/>
        <end position="299"/>
    </location>
    <ligand>
        <name>ATP</name>
        <dbReference type="ChEBI" id="CHEBI:30616"/>
    </ligand>
</feature>
<dbReference type="NCBIfam" id="NF003211">
    <property type="entry name" value="PRK04173.1"/>
    <property type="match status" value="1"/>
</dbReference>
<dbReference type="GO" id="GO:0006426">
    <property type="term" value="P:glycyl-tRNA aminoacylation"/>
    <property type="evidence" value="ECO:0007669"/>
    <property type="project" value="UniProtKB-UniRule"/>
</dbReference>
<dbReference type="Pfam" id="PF00587">
    <property type="entry name" value="tRNA-synt_2b"/>
    <property type="match status" value="1"/>
</dbReference>
<dbReference type="InterPro" id="IPR036621">
    <property type="entry name" value="Anticodon-bd_dom_sf"/>
</dbReference>
<dbReference type="InterPro" id="IPR045864">
    <property type="entry name" value="aa-tRNA-synth_II/BPL/LPL"/>
</dbReference>
<evidence type="ECO:0000256" key="4">
    <source>
        <dbReference type="ARBA" id="ARBA00022741"/>
    </source>
</evidence>
<comment type="subcellular location">
    <subcellularLocation>
        <location evidence="8">Cytoplasm</location>
    </subcellularLocation>
</comment>
<proteinExistence type="inferred from homology"/>
<comment type="caution">
    <text evidence="10">The sequence shown here is derived from an EMBL/GenBank/DDBJ whole genome shotgun (WGS) entry which is preliminary data.</text>
</comment>
<dbReference type="CDD" id="cd00774">
    <property type="entry name" value="GlyRS-like_core"/>
    <property type="match status" value="1"/>
</dbReference>
<dbReference type="GO" id="GO:0070062">
    <property type="term" value="C:extracellular exosome"/>
    <property type="evidence" value="ECO:0007669"/>
    <property type="project" value="UniProtKB-ARBA"/>
</dbReference>
<evidence type="ECO:0000256" key="2">
    <source>
        <dbReference type="ARBA" id="ARBA00022490"/>
    </source>
</evidence>
<dbReference type="PROSITE" id="PS50862">
    <property type="entry name" value="AA_TRNA_LIGASE_II"/>
    <property type="match status" value="1"/>
</dbReference>
<dbReference type="AlphaFoldDB" id="A0A1M3KX79"/>
<dbReference type="Gene3D" id="3.30.930.10">
    <property type="entry name" value="Bira Bifunctional Protein, Domain 2"/>
    <property type="match status" value="1"/>
</dbReference>
<dbReference type="PANTHER" id="PTHR10745">
    <property type="entry name" value="GLYCYL-TRNA SYNTHETASE/DNA POLYMERASE SUBUNIT GAMMA-2"/>
    <property type="match status" value="1"/>
</dbReference>
<sequence length="476" mass="54673">MSATATLDAILSLSKRKGFVFQSSEIYGGLNGCWDFGPLGVELLRNIKDAWWKAMTYRTDVVGIDAAILMHPRTWEASGHLQQFSDPMIDNKTSKQRYRADNLIEEYIQKLRSKNKIADADAVEARLSTVATNEDYHSIIMDFGITDPVSGSTDWTEVRNFNLMFKTFVGPVEDASNAVYLRPETAQGIFVNFKNVMDSARMKPPFGIAQIGKSFRNEINTKNFLFRTREFEQMEMQFFVKPGSETEWFDYWRQERWNWFLTLGIREENLRRKPHEKLAHYAAAAEDIEYRFPFGWGEVEGIHSRTDYDLGRHQEFSGKKLEYVDTVTRDRFVPYVIETAVGATRTFMAVLCDAYAEEEVAGDNGATETRTVLRLDPSLAPITAAVFPLVNKDGMPEAAETIYRDLQRSFRVEYDTSGAIGRRYRRQDEVGTPFCITVDGQTVSDGTVTLRERDSMQQERLSAQALEEVIRRRLRR</sequence>
<evidence type="ECO:0000313" key="10">
    <source>
        <dbReference type="EMBL" id="OJX57056.1"/>
    </source>
</evidence>
<dbReference type="SUPFAM" id="SSF55681">
    <property type="entry name" value="Class II aaRS and biotin synthetases"/>
    <property type="match status" value="1"/>
</dbReference>
<dbReference type="GO" id="GO:0005524">
    <property type="term" value="F:ATP binding"/>
    <property type="evidence" value="ECO:0007669"/>
    <property type="project" value="UniProtKB-UniRule"/>
</dbReference>
<keyword evidence="6 8" id="KW-0648">Protein biosynthesis</keyword>
<evidence type="ECO:0000256" key="5">
    <source>
        <dbReference type="ARBA" id="ARBA00022840"/>
    </source>
</evidence>
<feature type="binding site" evidence="8">
    <location>
        <begin position="216"/>
        <end position="218"/>
    </location>
    <ligand>
        <name>ATP</name>
        <dbReference type="ChEBI" id="CHEBI:30616"/>
    </ligand>
</feature>
<dbReference type="FunFam" id="3.40.50.800:FF:000002">
    <property type="entry name" value="Glycine--tRNA ligase"/>
    <property type="match status" value="1"/>
</dbReference>
<dbReference type="InterPro" id="IPR006195">
    <property type="entry name" value="aa-tRNA-synth_II"/>
</dbReference>
<feature type="binding site" evidence="8">
    <location>
        <begin position="226"/>
        <end position="231"/>
    </location>
    <ligand>
        <name>ATP</name>
        <dbReference type="ChEBI" id="CHEBI:30616"/>
    </ligand>
</feature>
<evidence type="ECO:0000313" key="11">
    <source>
        <dbReference type="Proteomes" id="UP000184233"/>
    </source>
</evidence>
<dbReference type="Proteomes" id="UP000184233">
    <property type="component" value="Unassembled WGS sequence"/>
</dbReference>
<evidence type="ECO:0000256" key="3">
    <source>
        <dbReference type="ARBA" id="ARBA00022598"/>
    </source>
</evidence>
<feature type="binding site" evidence="8">
    <location>
        <begin position="338"/>
        <end position="342"/>
    </location>
    <ligand>
        <name>substrate</name>
    </ligand>
</feature>
<evidence type="ECO:0000256" key="8">
    <source>
        <dbReference type="HAMAP-Rule" id="MF_00253"/>
    </source>
</evidence>
<comment type="catalytic activity">
    <reaction evidence="8">
        <text>tRNA(Gly) + glycine + ATP = glycyl-tRNA(Gly) + AMP + diphosphate</text>
        <dbReference type="Rhea" id="RHEA:16013"/>
        <dbReference type="Rhea" id="RHEA-COMP:9664"/>
        <dbReference type="Rhea" id="RHEA-COMP:9683"/>
        <dbReference type="ChEBI" id="CHEBI:30616"/>
        <dbReference type="ChEBI" id="CHEBI:33019"/>
        <dbReference type="ChEBI" id="CHEBI:57305"/>
        <dbReference type="ChEBI" id="CHEBI:78442"/>
        <dbReference type="ChEBI" id="CHEBI:78522"/>
        <dbReference type="ChEBI" id="CHEBI:456215"/>
        <dbReference type="EC" id="6.1.1.14"/>
    </reaction>
</comment>
<keyword evidence="5 8" id="KW-0067">ATP-binding</keyword>
<feature type="binding site" evidence="8">
    <location>
        <position position="99"/>
    </location>
    <ligand>
        <name>substrate</name>
    </ligand>
</feature>
<dbReference type="Pfam" id="PF03129">
    <property type="entry name" value="HGTP_anticodon"/>
    <property type="match status" value="1"/>
</dbReference>
<keyword evidence="7 8" id="KW-0030">Aminoacyl-tRNA synthetase</keyword>
<dbReference type="PRINTS" id="PR01043">
    <property type="entry name" value="TRNASYNTHGLY"/>
</dbReference>
<comment type="subunit">
    <text evidence="8">Homodimer.</text>
</comment>
<dbReference type="InterPro" id="IPR022961">
    <property type="entry name" value="Gly_tRNA_ligase_bac"/>
</dbReference>
<name>A0A1M3KX79_9BACT</name>
<dbReference type="InterPro" id="IPR004154">
    <property type="entry name" value="Anticodon-bd"/>
</dbReference>
<comment type="function">
    <text evidence="8">Catalyzes the attachment of glycine to tRNA(Gly).</text>
</comment>
<organism evidence="10 11">
    <name type="scientific">Candidatus Kapaibacterium thiocyanatum</name>
    <dbReference type="NCBI Taxonomy" id="1895771"/>
    <lineage>
        <taxon>Bacteria</taxon>
        <taxon>Pseudomonadati</taxon>
        <taxon>Candidatus Kapaibacteriota</taxon>
        <taxon>Candidatus Kapaibacteriia</taxon>
        <taxon>Candidatus Kapaibacteriales</taxon>
        <taxon>Candidatus Kapaibacteriaceae</taxon>
        <taxon>Candidatus Kapaibacterium</taxon>
    </lineage>
</organism>